<evidence type="ECO:0008006" key="3">
    <source>
        <dbReference type="Google" id="ProtNLM"/>
    </source>
</evidence>
<dbReference type="OrthoDB" id="3264871at2759"/>
<dbReference type="Gene3D" id="3.60.10.10">
    <property type="entry name" value="Endonuclease/exonuclease/phosphatase"/>
    <property type="match status" value="1"/>
</dbReference>
<dbReference type="EMBL" id="ML769527">
    <property type="protein sequence ID" value="KAE9395683.1"/>
    <property type="molecule type" value="Genomic_DNA"/>
</dbReference>
<reference evidence="1" key="1">
    <citation type="journal article" date="2019" name="Environ. Microbiol.">
        <title>Fungal ecological strategies reflected in gene transcription - a case study of two litter decomposers.</title>
        <authorList>
            <person name="Barbi F."/>
            <person name="Kohler A."/>
            <person name="Barry K."/>
            <person name="Baskaran P."/>
            <person name="Daum C."/>
            <person name="Fauchery L."/>
            <person name="Ihrmark K."/>
            <person name="Kuo A."/>
            <person name="LaButti K."/>
            <person name="Lipzen A."/>
            <person name="Morin E."/>
            <person name="Grigoriev I.V."/>
            <person name="Henrissat B."/>
            <person name="Lindahl B."/>
            <person name="Martin F."/>
        </authorList>
    </citation>
    <scope>NUCLEOTIDE SEQUENCE</scope>
    <source>
        <strain evidence="1">JB14</strain>
    </source>
</reference>
<gene>
    <name evidence="1" type="ORF">BT96DRAFT_942291</name>
</gene>
<proteinExistence type="predicted"/>
<evidence type="ECO:0000313" key="2">
    <source>
        <dbReference type="Proteomes" id="UP000799118"/>
    </source>
</evidence>
<keyword evidence="2" id="KW-1185">Reference proteome</keyword>
<sequence length="367" mass="42212">MGENKIGIALVQETHMTENKQAETEHVFKKWMKIFSSNHPTNPTATGGVAVVLNRQLVKTQDAEAKEIIPGRALLVKLKWHLDEKLTILVVYVPNVTSTDRKENTKFWEEIQNFMSRPENQGWKPDVMAGDCNMVEDPIDRLPIKTMADGHSWDRRSRPQYGLHAERSEEHNPQKLLAKYIKDVTKKAREIEKSSISTYQSEEERKPLKSTISRKGYRKWSAAKDQLIGKTICKEWVRANKEQKPRDLIYALEKLPPMEPLEAPAGGEPLLIPRTEYVKEFKGIAKLGGEYHNSLQLKGLDTDPEEREQAIRDILGKIDVKLTEEQTVEVGKDLQCEEIEFALKQSKNGLTYEFWKSQVDVFCEDKK</sequence>
<dbReference type="SUPFAM" id="SSF56219">
    <property type="entry name" value="DNase I-like"/>
    <property type="match status" value="1"/>
</dbReference>
<dbReference type="InterPro" id="IPR036691">
    <property type="entry name" value="Endo/exonu/phosph_ase_sf"/>
</dbReference>
<dbReference type="Proteomes" id="UP000799118">
    <property type="component" value="Unassembled WGS sequence"/>
</dbReference>
<protein>
    <recommendedName>
        <fullName evidence="3">DNase I-like protein</fullName>
    </recommendedName>
</protein>
<accession>A0A6A4HD90</accession>
<dbReference type="AlphaFoldDB" id="A0A6A4HD90"/>
<organism evidence="1 2">
    <name type="scientific">Gymnopus androsaceus JB14</name>
    <dbReference type="NCBI Taxonomy" id="1447944"/>
    <lineage>
        <taxon>Eukaryota</taxon>
        <taxon>Fungi</taxon>
        <taxon>Dikarya</taxon>
        <taxon>Basidiomycota</taxon>
        <taxon>Agaricomycotina</taxon>
        <taxon>Agaricomycetes</taxon>
        <taxon>Agaricomycetidae</taxon>
        <taxon>Agaricales</taxon>
        <taxon>Marasmiineae</taxon>
        <taxon>Omphalotaceae</taxon>
        <taxon>Gymnopus</taxon>
    </lineage>
</organism>
<evidence type="ECO:0000313" key="1">
    <source>
        <dbReference type="EMBL" id="KAE9395683.1"/>
    </source>
</evidence>
<name>A0A6A4HD90_9AGAR</name>